<keyword evidence="6" id="KW-1185">Reference proteome</keyword>
<dbReference type="AlphaFoldDB" id="A0A261QZN8"/>
<dbReference type="InterPro" id="IPR013785">
    <property type="entry name" value="Aldolase_TIM"/>
</dbReference>
<evidence type="ECO:0000313" key="6">
    <source>
        <dbReference type="Proteomes" id="UP000216947"/>
    </source>
</evidence>
<evidence type="ECO:0000256" key="1">
    <source>
        <dbReference type="ARBA" id="ARBA00001947"/>
    </source>
</evidence>
<proteinExistence type="predicted"/>
<protein>
    <submittedName>
        <fullName evidence="5">3-keto-5-aminohexanoate cleavage protein</fullName>
    </submittedName>
</protein>
<dbReference type="PANTHER" id="PTHR37418">
    <property type="entry name" value="3-KETO-5-AMINOHEXANOATE CLEAVAGE ENZYME-RELATED"/>
    <property type="match status" value="1"/>
</dbReference>
<evidence type="ECO:0000313" key="5">
    <source>
        <dbReference type="EMBL" id="OZI18258.1"/>
    </source>
</evidence>
<gene>
    <name evidence="5" type="ORF">CAL19_14545</name>
</gene>
<sequence>MNNSSDKVIISCAVTGSVHTPSMSAHLPLTPDQIATQAIEAAQAGAAILHLHARDPADGRPTADPAVFDEFVPRIRDATDAVINITTGGSTRMTLQERLAYPLRALPEMCSLNMGSMNFSIHTAARRIAHWQYDWEKPYVEGMEDLIFRNTFRDIRHILKVLGDDGGTRFEFECYDMGHLYNLAHFVDEGLVRGPLFIQCIFGILGGIGPDPENLVAMKTTADRLFGRGGYRFSVLGAGRHQMPLVTLGAILGGHVRVGLEDSLYLARGTLAQSCAQQVSKIRRILTELSLEAATPAEARAMLGLKGSDAVAF</sequence>
<comment type="cofactor">
    <cofactor evidence="1">
        <name>Zn(2+)</name>
        <dbReference type="ChEBI" id="CHEBI:29105"/>
    </cofactor>
</comment>
<dbReference type="OrthoDB" id="9155960at2"/>
<dbReference type="Proteomes" id="UP000216947">
    <property type="component" value="Unassembled WGS sequence"/>
</dbReference>
<keyword evidence="3" id="KW-0479">Metal-binding</keyword>
<evidence type="ECO:0000256" key="4">
    <source>
        <dbReference type="ARBA" id="ARBA00022833"/>
    </source>
</evidence>
<evidence type="ECO:0000256" key="3">
    <source>
        <dbReference type="ARBA" id="ARBA00022723"/>
    </source>
</evidence>
<dbReference type="InterPro" id="IPR008567">
    <property type="entry name" value="BKACE"/>
</dbReference>
<dbReference type="Gene3D" id="3.20.20.70">
    <property type="entry name" value="Aldolase class I"/>
    <property type="match status" value="1"/>
</dbReference>
<accession>A0A261QZN8</accession>
<comment type="caution">
    <text evidence="5">The sequence shown here is derived from an EMBL/GenBank/DDBJ whole genome shotgun (WGS) entry which is preliminary data.</text>
</comment>
<evidence type="ECO:0000256" key="2">
    <source>
        <dbReference type="ARBA" id="ARBA00022679"/>
    </source>
</evidence>
<reference evidence="6" key="1">
    <citation type="submission" date="2017-05" db="EMBL/GenBank/DDBJ databases">
        <title>Complete and WGS of Bordetella genogroups.</title>
        <authorList>
            <person name="Spilker T."/>
            <person name="Lipuma J."/>
        </authorList>
    </citation>
    <scope>NUCLEOTIDE SEQUENCE [LARGE SCALE GENOMIC DNA]</scope>
    <source>
        <strain evidence="6">AU18089</strain>
    </source>
</reference>
<keyword evidence="4" id="KW-0862">Zinc</keyword>
<dbReference type="GO" id="GO:0046872">
    <property type="term" value="F:metal ion binding"/>
    <property type="evidence" value="ECO:0007669"/>
    <property type="project" value="UniProtKB-KW"/>
</dbReference>
<organism evidence="5 6">
    <name type="scientific">Bordetella genomosp. 7</name>
    <dbReference type="NCBI Taxonomy" id="1416805"/>
    <lineage>
        <taxon>Bacteria</taxon>
        <taxon>Pseudomonadati</taxon>
        <taxon>Pseudomonadota</taxon>
        <taxon>Betaproteobacteria</taxon>
        <taxon>Burkholderiales</taxon>
        <taxon>Alcaligenaceae</taxon>
        <taxon>Bordetella</taxon>
    </lineage>
</organism>
<dbReference type="PANTHER" id="PTHR37418:SF2">
    <property type="entry name" value="3-KETO-5-AMINOHEXANOATE CLEAVAGE ENZYME"/>
    <property type="match status" value="1"/>
</dbReference>
<dbReference type="EMBL" id="NEVK01000006">
    <property type="protein sequence ID" value="OZI18258.1"/>
    <property type="molecule type" value="Genomic_DNA"/>
</dbReference>
<keyword evidence="2" id="KW-0808">Transferase</keyword>
<name>A0A261QZN8_9BORD</name>
<dbReference type="RefSeq" id="WP_026638721.1">
    <property type="nucleotide sequence ID" value="NZ_NEVI01000017.1"/>
</dbReference>
<dbReference type="Pfam" id="PF05853">
    <property type="entry name" value="BKACE"/>
    <property type="match status" value="1"/>
</dbReference>
<dbReference type="GO" id="GO:0043720">
    <property type="term" value="F:3-keto-5-aminohexanoate cleavage activity"/>
    <property type="evidence" value="ECO:0007669"/>
    <property type="project" value="InterPro"/>
</dbReference>